<reference evidence="1 6" key="2">
    <citation type="submission" date="2017-06" db="EMBL/GenBank/DDBJ databases">
        <title>Complete genome sequence of Paenibacillus odorifer CBA7130.</title>
        <authorList>
            <person name="Nam Y.-D."/>
            <person name="Kang J."/>
            <person name="Chung W.-H."/>
        </authorList>
    </citation>
    <scope>NUCLEOTIDE SEQUENCE [LARGE SCALE GENOMIC DNA]</scope>
    <source>
        <strain evidence="1 6">CBA7130</strain>
    </source>
</reference>
<sequence length="133" mass="15229">MLESSGIHICFNADGREIEILDVTPFGKDKFRIEETPIFNPAVTMGDIIQVKEENGVYYYQETVQKSPFKRYAWLLSKEAVDSTAIAAFKHRIIENEGKCELIFGGLFVIHIPKNTSIDVDGEMNRIIERFEI</sequence>
<dbReference type="RefSeq" id="WP_076130337.1">
    <property type="nucleotide sequence ID" value="NZ_CP021965.1"/>
</dbReference>
<dbReference type="InterPro" id="IPR025361">
    <property type="entry name" value="DUF4265"/>
</dbReference>
<dbReference type="eggNOG" id="ENOG50305TZ">
    <property type="taxonomic scope" value="Bacteria"/>
</dbReference>
<dbReference type="EMBL" id="MPVP01000056">
    <property type="protein sequence ID" value="OMD34387.1"/>
    <property type="molecule type" value="Genomic_DNA"/>
</dbReference>
<evidence type="ECO:0000313" key="6">
    <source>
        <dbReference type="Proteomes" id="UP000249163"/>
    </source>
</evidence>
<dbReference type="Proteomes" id="UP000249163">
    <property type="component" value="Chromosome"/>
</dbReference>
<dbReference type="Pfam" id="PF14085">
    <property type="entry name" value="DUF4265"/>
    <property type="match status" value="1"/>
</dbReference>
<evidence type="ECO:0000313" key="1">
    <source>
        <dbReference type="EMBL" id="AWV33123.1"/>
    </source>
</evidence>
<dbReference type="OrthoDB" id="2603242at2"/>
<protein>
    <recommendedName>
        <fullName evidence="7">DUF4265 domain-containing protein</fullName>
    </recommendedName>
</protein>
<organism evidence="3 5">
    <name type="scientific">Paenibacillus odorifer</name>
    <dbReference type="NCBI Taxonomy" id="189426"/>
    <lineage>
        <taxon>Bacteria</taxon>
        <taxon>Bacillati</taxon>
        <taxon>Bacillota</taxon>
        <taxon>Bacilli</taxon>
        <taxon>Bacillales</taxon>
        <taxon>Paenibacillaceae</taxon>
        <taxon>Paenibacillus</taxon>
    </lineage>
</organism>
<evidence type="ECO:0008006" key="7">
    <source>
        <dbReference type="Google" id="ProtNLM"/>
    </source>
</evidence>
<reference evidence="3 5" key="1">
    <citation type="submission" date="2016-10" db="EMBL/GenBank/DDBJ databases">
        <title>Paenibacillus species isolates.</title>
        <authorList>
            <person name="Beno S.M."/>
        </authorList>
    </citation>
    <scope>NUCLEOTIDE SEQUENCE [LARGE SCALE GENOMIC DNA]</scope>
    <source>
        <strain evidence="2 4">FSL H7-0433</strain>
        <strain evidence="3 5">FSL H7-0918</strain>
    </source>
</reference>
<accession>A0A1R0YRZ3</accession>
<dbReference type="EMBL" id="MPTO01000048">
    <property type="protein sequence ID" value="OME10399.1"/>
    <property type="molecule type" value="Genomic_DNA"/>
</dbReference>
<evidence type="ECO:0000313" key="3">
    <source>
        <dbReference type="EMBL" id="OME10399.1"/>
    </source>
</evidence>
<dbReference type="Proteomes" id="UP000187158">
    <property type="component" value="Unassembled WGS sequence"/>
</dbReference>
<evidence type="ECO:0000313" key="4">
    <source>
        <dbReference type="Proteomes" id="UP000187158"/>
    </source>
</evidence>
<gene>
    <name evidence="3" type="ORF">BSK47_30710</name>
    <name evidence="2" type="ORF">BSO21_11550</name>
    <name evidence="1" type="ORF">CD191_11135</name>
</gene>
<dbReference type="Proteomes" id="UP000187323">
    <property type="component" value="Unassembled WGS sequence"/>
</dbReference>
<name>A0A1R0YRZ3_9BACL</name>
<evidence type="ECO:0000313" key="5">
    <source>
        <dbReference type="Proteomes" id="UP000187323"/>
    </source>
</evidence>
<dbReference type="AlphaFoldDB" id="A0A1R0YRZ3"/>
<keyword evidence="4" id="KW-1185">Reference proteome</keyword>
<proteinExistence type="predicted"/>
<dbReference type="EMBL" id="CP021965">
    <property type="protein sequence ID" value="AWV33123.1"/>
    <property type="molecule type" value="Genomic_DNA"/>
</dbReference>
<evidence type="ECO:0000313" key="2">
    <source>
        <dbReference type="EMBL" id="OMD34387.1"/>
    </source>
</evidence>